<dbReference type="SUPFAM" id="SSF81324">
    <property type="entry name" value="Voltage-gated potassium channels"/>
    <property type="match status" value="1"/>
</dbReference>
<keyword evidence="4" id="KW-1185">Reference proteome</keyword>
<dbReference type="RefSeq" id="WP_185991139.1">
    <property type="nucleotide sequence ID" value="NZ_JACCAE010000001.1"/>
</dbReference>
<accession>A0A852VX15</accession>
<feature type="transmembrane region" description="Helical" evidence="1">
    <location>
        <begin position="12"/>
        <end position="30"/>
    </location>
</feature>
<keyword evidence="1" id="KW-0472">Membrane</keyword>
<dbReference type="AlphaFoldDB" id="A0A852VX15"/>
<dbReference type="InterPro" id="IPR013099">
    <property type="entry name" value="K_chnl_dom"/>
</dbReference>
<reference evidence="3 4" key="1">
    <citation type="submission" date="2020-07" db="EMBL/GenBank/DDBJ databases">
        <title>Sequencing the genomes of 1000 actinobacteria strains.</title>
        <authorList>
            <person name="Klenk H.-P."/>
        </authorList>
    </citation>
    <scope>NUCLEOTIDE SEQUENCE [LARGE SCALE GENOMIC DNA]</scope>
    <source>
        <strain evidence="3 4">DSM 26154</strain>
    </source>
</reference>
<evidence type="ECO:0000313" key="4">
    <source>
        <dbReference type="Proteomes" id="UP000554054"/>
    </source>
</evidence>
<evidence type="ECO:0000256" key="1">
    <source>
        <dbReference type="SAM" id="Phobius"/>
    </source>
</evidence>
<dbReference type="Gene3D" id="1.10.287.70">
    <property type="match status" value="1"/>
</dbReference>
<gene>
    <name evidence="3" type="ORF">BJY20_001707</name>
</gene>
<name>A0A852VX15_9MICO</name>
<sequence>MRQPRHESLRSVAAFAAVMLFYYTVPVRPLDSSGEWAMAVVALLVAVALLGWAITHQVKRQLRAGHETAVRVQSLLLLIYLVVPLFALGYFVIEQHSGNQFADLVTKTDALYFTMTTLATVGFGDVHATGQVARVLVTIQMAFNLVFIGALASVLSDQIRRRAEKVAQQ</sequence>
<feature type="transmembrane region" description="Helical" evidence="1">
    <location>
        <begin position="132"/>
        <end position="155"/>
    </location>
</feature>
<keyword evidence="1" id="KW-0812">Transmembrane</keyword>
<evidence type="ECO:0000259" key="2">
    <source>
        <dbReference type="Pfam" id="PF07885"/>
    </source>
</evidence>
<evidence type="ECO:0000313" key="3">
    <source>
        <dbReference type="EMBL" id="NYF98315.1"/>
    </source>
</evidence>
<feature type="transmembrane region" description="Helical" evidence="1">
    <location>
        <begin position="75"/>
        <end position="93"/>
    </location>
</feature>
<proteinExistence type="predicted"/>
<dbReference type="Proteomes" id="UP000554054">
    <property type="component" value="Unassembled WGS sequence"/>
</dbReference>
<feature type="transmembrane region" description="Helical" evidence="1">
    <location>
        <begin position="36"/>
        <end position="54"/>
    </location>
</feature>
<dbReference type="EMBL" id="JACCAE010000001">
    <property type="protein sequence ID" value="NYF98315.1"/>
    <property type="molecule type" value="Genomic_DNA"/>
</dbReference>
<comment type="caution">
    <text evidence="3">The sequence shown here is derived from an EMBL/GenBank/DDBJ whole genome shotgun (WGS) entry which is preliminary data.</text>
</comment>
<protein>
    <recommendedName>
        <fullName evidence="2">Potassium channel domain-containing protein</fullName>
    </recommendedName>
</protein>
<dbReference type="Pfam" id="PF07885">
    <property type="entry name" value="Ion_trans_2"/>
    <property type="match status" value="1"/>
</dbReference>
<feature type="domain" description="Potassium channel" evidence="2">
    <location>
        <begin position="85"/>
        <end position="160"/>
    </location>
</feature>
<keyword evidence="1" id="KW-1133">Transmembrane helix</keyword>
<organism evidence="3 4">
    <name type="scientific">Janibacter cremeus</name>
    <dbReference type="NCBI Taxonomy" id="1285192"/>
    <lineage>
        <taxon>Bacteria</taxon>
        <taxon>Bacillati</taxon>
        <taxon>Actinomycetota</taxon>
        <taxon>Actinomycetes</taxon>
        <taxon>Micrococcales</taxon>
        <taxon>Intrasporangiaceae</taxon>
        <taxon>Janibacter</taxon>
    </lineage>
</organism>